<name>A0A9X8R620_9CORY</name>
<evidence type="ECO:0000259" key="3">
    <source>
        <dbReference type="Pfam" id="PF00534"/>
    </source>
</evidence>
<dbReference type="PANTHER" id="PTHR45947">
    <property type="entry name" value="SULFOQUINOVOSYL TRANSFERASE SQD2"/>
    <property type="match status" value="1"/>
</dbReference>
<dbReference type="InterPro" id="IPR028098">
    <property type="entry name" value="Glyco_trans_4-like_N"/>
</dbReference>
<dbReference type="EMBL" id="FTMH01000019">
    <property type="protein sequence ID" value="SIQ57873.1"/>
    <property type="molecule type" value="Genomic_DNA"/>
</dbReference>
<evidence type="ECO:0000256" key="2">
    <source>
        <dbReference type="ARBA" id="ARBA00022679"/>
    </source>
</evidence>
<gene>
    <name evidence="5" type="ORF">SAMN05421802_11935</name>
</gene>
<dbReference type="Proteomes" id="UP000185547">
    <property type="component" value="Unassembled WGS sequence"/>
</dbReference>
<reference evidence="5 6" key="1">
    <citation type="submission" date="2017-01" db="EMBL/GenBank/DDBJ databases">
        <authorList>
            <person name="Varghese N."/>
            <person name="Submissions S."/>
        </authorList>
    </citation>
    <scope>NUCLEOTIDE SEQUENCE [LARGE SCALE GENOMIC DNA]</scope>
    <source>
        <strain evidence="5 6">DSM 44280</strain>
    </source>
</reference>
<dbReference type="AlphaFoldDB" id="A0A9X8R620"/>
<dbReference type="PANTHER" id="PTHR45947:SF3">
    <property type="entry name" value="SULFOQUINOVOSYL TRANSFERASE SQD2"/>
    <property type="match status" value="1"/>
</dbReference>
<feature type="domain" description="Glycosyltransferase subfamily 4-like N-terminal" evidence="4">
    <location>
        <begin position="145"/>
        <end position="323"/>
    </location>
</feature>
<dbReference type="Pfam" id="PF00534">
    <property type="entry name" value="Glycos_transf_1"/>
    <property type="match status" value="1"/>
</dbReference>
<dbReference type="GO" id="GO:0016757">
    <property type="term" value="F:glycosyltransferase activity"/>
    <property type="evidence" value="ECO:0007669"/>
    <property type="project" value="UniProtKB-KW"/>
</dbReference>
<keyword evidence="2" id="KW-0808">Transferase</keyword>
<dbReference type="GO" id="GO:1901137">
    <property type="term" value="P:carbohydrate derivative biosynthetic process"/>
    <property type="evidence" value="ECO:0007669"/>
    <property type="project" value="UniProtKB-ARBA"/>
</dbReference>
<dbReference type="SUPFAM" id="SSF53756">
    <property type="entry name" value="UDP-Glycosyltransferase/glycogen phosphorylase"/>
    <property type="match status" value="1"/>
</dbReference>
<evidence type="ECO:0000313" key="5">
    <source>
        <dbReference type="EMBL" id="SIQ57873.1"/>
    </source>
</evidence>
<dbReference type="RefSeq" id="WP_083651414.1">
    <property type="nucleotide sequence ID" value="NZ_FTMH01000019.1"/>
</dbReference>
<dbReference type="GO" id="GO:1903509">
    <property type="term" value="P:liposaccharide metabolic process"/>
    <property type="evidence" value="ECO:0007669"/>
    <property type="project" value="UniProtKB-ARBA"/>
</dbReference>
<comment type="caution">
    <text evidence="5">The sequence shown here is derived from an EMBL/GenBank/DDBJ whole genome shotgun (WGS) entry which is preliminary data.</text>
</comment>
<sequence>MKASAKNKPIRCLRFLIGFVAFRLFTSPKTFISNLHEWARQRQLERSQMLLKAIWKRLPDQDLVEQGRYNEFESAVQKMSLSRRASLAFAVAGVRREKYFLHLEPQHSVPELRVPNGLPKASRSSKSPWRVLLLATNSLPYTKSGYTFRTHETAKALAKRGVDVQVVTRYGYPVTVGVIPNAQTEKIDGIEYTNVIPSRFHLSPQRQIKYMTERIAQIAGDTSADLIVTTTDFHNAIVAHRAAECVNIPWVYEVRGRLEDTWLSKVPKDHQGLAKNSERYVRSQKQEYLYASAADSVVSLGAPITERLVKEGVDRQAIYEIPNAVSADAFEHESSRARAKQNLGLSDGKLIGTVTSVVPYEGLDILLELASLDPSLNVLIVGDGIDLPRLKSMADELSIAERVIFAGRQPTETIWEWYAAMDLFVLPRLDIDVCRDITPLKPLGAMAVGTPVLASDLPAIRYITGNLATYVKGRDVQGYLSAINKIFQSPPATRPLVDWAAEHTWEKNAEVYVRMFNDLLMEKGCY</sequence>
<dbReference type="OrthoDB" id="509705at2"/>
<evidence type="ECO:0000259" key="4">
    <source>
        <dbReference type="Pfam" id="PF13579"/>
    </source>
</evidence>
<keyword evidence="6" id="KW-1185">Reference proteome</keyword>
<dbReference type="InterPro" id="IPR001296">
    <property type="entry name" value="Glyco_trans_1"/>
</dbReference>
<proteinExistence type="predicted"/>
<dbReference type="Pfam" id="PF13579">
    <property type="entry name" value="Glyco_trans_4_4"/>
    <property type="match status" value="1"/>
</dbReference>
<evidence type="ECO:0000256" key="1">
    <source>
        <dbReference type="ARBA" id="ARBA00022676"/>
    </source>
</evidence>
<accession>A0A9X8R620</accession>
<dbReference type="InterPro" id="IPR050194">
    <property type="entry name" value="Glycosyltransferase_grp1"/>
</dbReference>
<dbReference type="Gene3D" id="3.40.50.2000">
    <property type="entry name" value="Glycogen Phosphorylase B"/>
    <property type="match status" value="2"/>
</dbReference>
<protein>
    <submittedName>
        <fullName evidence="5">Glycosyltransferase involved in cell wall bisynthesis</fullName>
    </submittedName>
</protein>
<evidence type="ECO:0000313" key="6">
    <source>
        <dbReference type="Proteomes" id="UP000185547"/>
    </source>
</evidence>
<feature type="domain" description="Glycosyl transferase family 1" evidence="3">
    <location>
        <begin position="339"/>
        <end position="491"/>
    </location>
</feature>
<keyword evidence="1" id="KW-0328">Glycosyltransferase</keyword>
<organism evidence="5 6">
    <name type="scientific">Corynebacterium afermentans</name>
    <dbReference type="NCBI Taxonomy" id="38286"/>
    <lineage>
        <taxon>Bacteria</taxon>
        <taxon>Bacillati</taxon>
        <taxon>Actinomycetota</taxon>
        <taxon>Actinomycetes</taxon>
        <taxon>Mycobacteriales</taxon>
        <taxon>Corynebacteriaceae</taxon>
        <taxon>Corynebacterium</taxon>
    </lineage>
</organism>